<dbReference type="GO" id="GO:0005524">
    <property type="term" value="F:ATP binding"/>
    <property type="evidence" value="ECO:0007669"/>
    <property type="project" value="UniProtKB-KW"/>
</dbReference>
<evidence type="ECO:0000256" key="9">
    <source>
        <dbReference type="ARBA" id="ARBA00023146"/>
    </source>
</evidence>
<dbReference type="STRING" id="1797513.A2782_02415"/>
<dbReference type="Proteomes" id="UP000177967">
    <property type="component" value="Unassembled WGS sequence"/>
</dbReference>
<feature type="domain" description="FDX-ACB" evidence="10">
    <location>
        <begin position="565"/>
        <end position="648"/>
    </location>
</feature>
<dbReference type="GO" id="GO:0004826">
    <property type="term" value="F:phenylalanine-tRNA ligase activity"/>
    <property type="evidence" value="ECO:0007669"/>
    <property type="project" value="UniProtKB-EC"/>
</dbReference>
<evidence type="ECO:0000256" key="1">
    <source>
        <dbReference type="ARBA" id="ARBA00001946"/>
    </source>
</evidence>
<feature type="domain" description="B5" evidence="11">
    <location>
        <begin position="295"/>
        <end position="393"/>
    </location>
</feature>
<keyword evidence="3" id="KW-0436">Ligase</keyword>
<dbReference type="InterPro" id="IPR045864">
    <property type="entry name" value="aa-tRNA-synth_II/BPL/LPL"/>
</dbReference>
<dbReference type="InterPro" id="IPR045060">
    <property type="entry name" value="Phe-tRNA-ligase_IIc_bsu"/>
</dbReference>
<reference evidence="12 13" key="1">
    <citation type="journal article" date="2016" name="Nat. Commun.">
        <title>Thousands of microbial genomes shed light on interconnected biogeochemical processes in an aquifer system.</title>
        <authorList>
            <person name="Anantharaman K."/>
            <person name="Brown C.T."/>
            <person name="Hug L.A."/>
            <person name="Sharon I."/>
            <person name="Castelle C.J."/>
            <person name="Probst A.J."/>
            <person name="Thomas B.C."/>
            <person name="Singh A."/>
            <person name="Wilkins M.J."/>
            <person name="Karaoz U."/>
            <person name="Brodie E.L."/>
            <person name="Williams K.H."/>
            <person name="Hubbard S.S."/>
            <person name="Banfield J.F."/>
        </authorList>
    </citation>
    <scope>NUCLEOTIDE SEQUENCE [LARGE SCALE GENOMIC DNA]</scope>
</reference>
<dbReference type="InterPro" id="IPR036690">
    <property type="entry name" value="Fdx_antiC-bd_sf"/>
</dbReference>
<dbReference type="SUPFAM" id="SSF55681">
    <property type="entry name" value="Class II aaRS and biotin synthetases"/>
    <property type="match status" value="1"/>
</dbReference>
<dbReference type="SMART" id="SM00873">
    <property type="entry name" value="B3_4"/>
    <property type="match status" value="1"/>
</dbReference>
<dbReference type="InterPro" id="IPR005146">
    <property type="entry name" value="B3/B4_tRNA-bd"/>
</dbReference>
<accession>A0A1G1UXV5</accession>
<dbReference type="InterPro" id="IPR005147">
    <property type="entry name" value="tRNA_synthase_B5-dom"/>
</dbReference>
<dbReference type="Gene3D" id="3.30.56.10">
    <property type="match status" value="2"/>
</dbReference>
<dbReference type="InterPro" id="IPR009061">
    <property type="entry name" value="DNA-bd_dom_put_sf"/>
</dbReference>
<gene>
    <name evidence="12" type="ORF">A2782_02415</name>
</gene>
<protein>
    <recommendedName>
        <fullName evidence="2">phenylalanine--tRNA ligase</fullName>
        <ecNumber evidence="2">6.1.1.20</ecNumber>
    </recommendedName>
</protein>
<sequence>MDILIPDNWLRIYLKTKAKPEDLQKYLSLCGPSMERIHKGKTGPVYAIEITTNRVDSASVYGIAREAAAILPQFKIAAELQPIQINSAQKLAKKVDYLEAEVDPNLCKRFTCILVKSVKITPSPKWMQERLEDVGLRPINNVVDITNFLMHELGQPLHTFDYDKIKSAKMILRASLKGENITTLDGKKHILPGGDIVIEDGSGKLIDLAGIMGGNASAIDENTQNVLLFVQHYNPLAIRHTSMKLAHRTKATALFERDLDPENVIPTIRRGIDLLVELAQGKPEEKILDIYPKPYKEKKVSVPVDFINSRLGIKVTTQEVVSILHTLGFICHSGERTRLQNQTDPGQARMTKQTSQDDIVIADIPSYRANDVSIPEDIVEEVARIYGYHNLPSQIMAGALPQSLPQSPFEFEQKVKQTLLALGGIEVYTLSLVSKDETPTNSLKLKNPLGADSEYLRQSLVPSLKYVVGNNTREKDPYHIFEMANVYTPKKGDLPKEKMLLVGMFSQDFPYRKAKGVVEALLKELRVQALPKLKRLEDENLWYYEYETRALQKEAALSPSHQPIPKYPSQVEDMTIILPNGTYLGEVIQKIIKVNPQIKSVDLANTYQDTQTLRIEYQHPEKTLTDREVAFLRNKVIKLLTSLSASIK</sequence>
<dbReference type="GO" id="GO:0000287">
    <property type="term" value="F:magnesium ion binding"/>
    <property type="evidence" value="ECO:0007669"/>
    <property type="project" value="InterPro"/>
</dbReference>
<evidence type="ECO:0000256" key="7">
    <source>
        <dbReference type="ARBA" id="ARBA00022842"/>
    </source>
</evidence>
<keyword evidence="5" id="KW-0547">Nucleotide-binding</keyword>
<evidence type="ECO:0000256" key="2">
    <source>
        <dbReference type="ARBA" id="ARBA00012814"/>
    </source>
</evidence>
<evidence type="ECO:0000259" key="10">
    <source>
        <dbReference type="PROSITE" id="PS51447"/>
    </source>
</evidence>
<evidence type="ECO:0000256" key="4">
    <source>
        <dbReference type="ARBA" id="ARBA00022723"/>
    </source>
</evidence>
<dbReference type="SUPFAM" id="SSF54991">
    <property type="entry name" value="Anticodon-binding domain of PheRS"/>
    <property type="match status" value="1"/>
</dbReference>
<keyword evidence="7" id="KW-0460">Magnesium</keyword>
<evidence type="ECO:0000256" key="6">
    <source>
        <dbReference type="ARBA" id="ARBA00022840"/>
    </source>
</evidence>
<organism evidence="12 13">
    <name type="scientific">Candidatus Blackburnbacteria bacterium RIFCSPHIGHO2_01_FULL_43_15b</name>
    <dbReference type="NCBI Taxonomy" id="1797513"/>
    <lineage>
        <taxon>Bacteria</taxon>
        <taxon>Candidatus Blackburniibacteriota</taxon>
    </lineage>
</organism>
<dbReference type="SMART" id="SM00874">
    <property type="entry name" value="B5"/>
    <property type="match status" value="1"/>
</dbReference>
<evidence type="ECO:0000313" key="12">
    <source>
        <dbReference type="EMBL" id="OGY07977.1"/>
    </source>
</evidence>
<dbReference type="Pfam" id="PF03483">
    <property type="entry name" value="B3_4"/>
    <property type="match status" value="1"/>
</dbReference>
<dbReference type="PANTHER" id="PTHR10947:SF0">
    <property type="entry name" value="PHENYLALANINE--TRNA LIGASE BETA SUBUNIT"/>
    <property type="match status" value="1"/>
</dbReference>
<keyword evidence="4" id="KW-0479">Metal-binding</keyword>
<dbReference type="PANTHER" id="PTHR10947">
    <property type="entry name" value="PHENYLALANYL-TRNA SYNTHETASE BETA CHAIN AND LEUCINE-RICH REPEAT-CONTAINING PROTEIN 47"/>
    <property type="match status" value="1"/>
</dbReference>
<evidence type="ECO:0000256" key="3">
    <source>
        <dbReference type="ARBA" id="ARBA00022598"/>
    </source>
</evidence>
<keyword evidence="9" id="KW-0030">Aminoacyl-tRNA synthetase</keyword>
<dbReference type="SUPFAM" id="SSF46955">
    <property type="entry name" value="Putative DNA-binding domain"/>
    <property type="match status" value="2"/>
</dbReference>
<comment type="cofactor">
    <cofactor evidence="1">
        <name>Mg(2+)</name>
        <dbReference type="ChEBI" id="CHEBI:18420"/>
    </cofactor>
</comment>
<dbReference type="InterPro" id="IPR020825">
    <property type="entry name" value="Phe-tRNA_synthase-like_B3/B4"/>
</dbReference>
<evidence type="ECO:0000256" key="5">
    <source>
        <dbReference type="ARBA" id="ARBA00022741"/>
    </source>
</evidence>
<name>A0A1G1UXV5_9BACT</name>
<evidence type="ECO:0000313" key="13">
    <source>
        <dbReference type="Proteomes" id="UP000177967"/>
    </source>
</evidence>
<dbReference type="GO" id="GO:0003723">
    <property type="term" value="F:RNA binding"/>
    <property type="evidence" value="ECO:0007669"/>
    <property type="project" value="InterPro"/>
</dbReference>
<dbReference type="AlphaFoldDB" id="A0A1G1UXV5"/>
<dbReference type="Pfam" id="PF03484">
    <property type="entry name" value="B5"/>
    <property type="match status" value="1"/>
</dbReference>
<dbReference type="Gene3D" id="3.30.70.380">
    <property type="entry name" value="Ferrodoxin-fold anticodon-binding domain"/>
    <property type="match status" value="1"/>
</dbReference>
<comment type="caution">
    <text evidence="12">The sequence shown here is derived from an EMBL/GenBank/DDBJ whole genome shotgun (WGS) entry which is preliminary data.</text>
</comment>
<dbReference type="EC" id="6.1.1.20" evidence="2"/>
<dbReference type="SUPFAM" id="SSF56037">
    <property type="entry name" value="PheT/TilS domain"/>
    <property type="match status" value="1"/>
</dbReference>
<dbReference type="InterPro" id="IPR005121">
    <property type="entry name" value="Fdx_antiC-bd"/>
</dbReference>
<evidence type="ECO:0000259" key="11">
    <source>
        <dbReference type="PROSITE" id="PS51483"/>
    </source>
</evidence>
<dbReference type="Pfam" id="PF03147">
    <property type="entry name" value="FDX-ACB"/>
    <property type="match status" value="1"/>
</dbReference>
<proteinExistence type="predicted"/>
<dbReference type="Gene3D" id="3.30.930.10">
    <property type="entry name" value="Bira Bifunctional Protein, Domain 2"/>
    <property type="match status" value="1"/>
</dbReference>
<dbReference type="InterPro" id="IPR041616">
    <property type="entry name" value="PheRS_beta_core"/>
</dbReference>
<dbReference type="PROSITE" id="PS51483">
    <property type="entry name" value="B5"/>
    <property type="match status" value="1"/>
</dbReference>
<dbReference type="Pfam" id="PF17759">
    <property type="entry name" value="tRNA_synthFbeta"/>
    <property type="match status" value="1"/>
</dbReference>
<dbReference type="SMART" id="SM00896">
    <property type="entry name" value="FDX-ACB"/>
    <property type="match status" value="1"/>
</dbReference>
<keyword evidence="8" id="KW-0648">Protein biosynthesis</keyword>
<dbReference type="Gene3D" id="3.50.40.10">
    <property type="entry name" value="Phenylalanyl-trna Synthetase, Chain B, domain 3"/>
    <property type="match status" value="1"/>
</dbReference>
<keyword evidence="6" id="KW-0067">ATP-binding</keyword>
<evidence type="ECO:0000256" key="8">
    <source>
        <dbReference type="ARBA" id="ARBA00022917"/>
    </source>
</evidence>
<dbReference type="GO" id="GO:0006432">
    <property type="term" value="P:phenylalanyl-tRNA aminoacylation"/>
    <property type="evidence" value="ECO:0007669"/>
    <property type="project" value="InterPro"/>
</dbReference>
<dbReference type="PROSITE" id="PS51447">
    <property type="entry name" value="FDX_ACB"/>
    <property type="match status" value="1"/>
</dbReference>
<dbReference type="EMBL" id="MHBW01000033">
    <property type="protein sequence ID" value="OGY07977.1"/>
    <property type="molecule type" value="Genomic_DNA"/>
</dbReference>
<dbReference type="GO" id="GO:0009328">
    <property type="term" value="C:phenylalanine-tRNA ligase complex"/>
    <property type="evidence" value="ECO:0007669"/>
    <property type="project" value="TreeGrafter"/>
</dbReference>